<evidence type="ECO:0000313" key="2">
    <source>
        <dbReference type="EMBL" id="GBN75895.1"/>
    </source>
</evidence>
<dbReference type="AlphaFoldDB" id="A0A4Y2RLW8"/>
<name>A0A4Y2RLW8_ARAVE</name>
<keyword evidence="3" id="KW-1185">Reference proteome</keyword>
<dbReference type="Proteomes" id="UP000499080">
    <property type="component" value="Unassembled WGS sequence"/>
</dbReference>
<proteinExistence type="predicted"/>
<reference evidence="2 3" key="1">
    <citation type="journal article" date="2019" name="Sci. Rep.">
        <title>Orb-weaving spider Araneus ventricosus genome elucidates the spidroin gene catalogue.</title>
        <authorList>
            <person name="Kono N."/>
            <person name="Nakamura H."/>
            <person name="Ohtoshi R."/>
            <person name="Moran D.A.P."/>
            <person name="Shinohara A."/>
            <person name="Yoshida Y."/>
            <person name="Fujiwara M."/>
            <person name="Mori M."/>
            <person name="Tomita M."/>
            <person name="Arakawa K."/>
        </authorList>
    </citation>
    <scope>NUCLEOTIDE SEQUENCE [LARGE SCALE GENOMIC DNA]</scope>
</reference>
<evidence type="ECO:0000313" key="3">
    <source>
        <dbReference type="Proteomes" id="UP000499080"/>
    </source>
</evidence>
<dbReference type="EMBL" id="BGPR01017367">
    <property type="protein sequence ID" value="GBN75895.1"/>
    <property type="molecule type" value="Genomic_DNA"/>
</dbReference>
<evidence type="ECO:0000313" key="1">
    <source>
        <dbReference type="EMBL" id="GBN75856.1"/>
    </source>
</evidence>
<dbReference type="OrthoDB" id="6617942at2759"/>
<dbReference type="EMBL" id="BGPR01017354">
    <property type="protein sequence ID" value="GBN75856.1"/>
    <property type="molecule type" value="Genomic_DNA"/>
</dbReference>
<gene>
    <name evidence="2" type="ORF">AVEN_101839_1</name>
    <name evidence="1" type="ORF">AVEN_2053_1</name>
</gene>
<comment type="caution">
    <text evidence="2">The sequence shown here is derived from an EMBL/GenBank/DDBJ whole genome shotgun (WGS) entry which is preliminary data.</text>
</comment>
<accession>A0A4Y2RLW8</accession>
<organism evidence="2 3">
    <name type="scientific">Araneus ventricosus</name>
    <name type="common">Orbweaver spider</name>
    <name type="synonym">Epeira ventricosa</name>
    <dbReference type="NCBI Taxonomy" id="182803"/>
    <lineage>
        <taxon>Eukaryota</taxon>
        <taxon>Metazoa</taxon>
        <taxon>Ecdysozoa</taxon>
        <taxon>Arthropoda</taxon>
        <taxon>Chelicerata</taxon>
        <taxon>Arachnida</taxon>
        <taxon>Araneae</taxon>
        <taxon>Araneomorphae</taxon>
        <taxon>Entelegynae</taxon>
        <taxon>Araneoidea</taxon>
        <taxon>Araneidae</taxon>
        <taxon>Araneus</taxon>
    </lineage>
</organism>
<sequence>MKTYEELPVAPFSPISGENMLDNIDRMVLSNDQQYLYEICLAISCGECYSDLALRKPDPVAQSRWITIAARSTGMQLSVPEIMDPESTRSVEPQSSLVLLSFSTYHACIPHISEVLHCECDVFLPTRKESSTFHFSRKPTTPGGH</sequence>
<protein>
    <submittedName>
        <fullName evidence="2">Uncharacterized protein</fullName>
    </submittedName>
</protein>